<organism evidence="2 3">
    <name type="scientific">Croceibacterium atlanticum</name>
    <dbReference type="NCBI Taxonomy" id="1267766"/>
    <lineage>
        <taxon>Bacteria</taxon>
        <taxon>Pseudomonadati</taxon>
        <taxon>Pseudomonadota</taxon>
        <taxon>Alphaproteobacteria</taxon>
        <taxon>Sphingomonadales</taxon>
        <taxon>Erythrobacteraceae</taxon>
        <taxon>Croceibacterium</taxon>
    </lineage>
</organism>
<feature type="compositionally biased region" description="Gly residues" evidence="1">
    <location>
        <begin position="69"/>
        <end position="84"/>
    </location>
</feature>
<feature type="compositionally biased region" description="Polar residues" evidence="1">
    <location>
        <begin position="30"/>
        <end position="42"/>
    </location>
</feature>
<evidence type="ECO:0000313" key="3">
    <source>
        <dbReference type="Proteomes" id="UP000034392"/>
    </source>
</evidence>
<gene>
    <name evidence="2" type="ORF">WYH_03303</name>
</gene>
<dbReference type="EMBL" id="CP011453">
    <property type="protein sequence ID" value="AKH44322.1"/>
    <property type="molecule type" value="Genomic_DNA"/>
</dbReference>
<keyword evidence="3" id="KW-1185">Reference proteome</keyword>
<dbReference type="KEGG" id="aay:WYH_03303"/>
<feature type="region of interest" description="Disordered" evidence="1">
    <location>
        <begin position="1"/>
        <end position="103"/>
    </location>
</feature>
<sequence length="103" mass="10682">MTKDTRKTQAMPDDGPDSGPDDGLKGSADGVNTQAEWNATGGSQAGAPRPDPRKTNSDDDKPRFAEGVFGHGGQSRMGYHGKGQLGDQEVEPGGNPNSGAKEE</sequence>
<reference evidence="2" key="1">
    <citation type="submission" date="2015-08" db="EMBL/GenBank/DDBJ databases">
        <title>The complete genome of Altererythrobacter atlanticus strain 26DY36.</title>
        <authorList>
            <person name="Wu Y.-H."/>
            <person name="Cheng H."/>
            <person name="Wu X.-W."/>
        </authorList>
    </citation>
    <scope>NUCLEOTIDE SEQUENCE</scope>
    <source>
        <strain evidence="2">26DY36</strain>
        <plasmid evidence="2">unnamed</plasmid>
    </source>
</reference>
<evidence type="ECO:0000313" key="2">
    <source>
        <dbReference type="EMBL" id="AKH44322.1"/>
    </source>
</evidence>
<feature type="compositionally biased region" description="Basic and acidic residues" evidence="1">
    <location>
        <begin position="50"/>
        <end position="64"/>
    </location>
</feature>
<name>A0A0F7KYK5_9SPHN</name>
<accession>A0A0F7KYK5</accession>
<dbReference type="RefSeq" id="WP_046905301.1">
    <property type="nucleotide sequence ID" value="NZ_CP011453.2"/>
</dbReference>
<keyword evidence="2" id="KW-0614">Plasmid</keyword>
<dbReference type="PATRIC" id="fig|1267766.3.peg.3322"/>
<proteinExistence type="predicted"/>
<protein>
    <submittedName>
        <fullName evidence="2">Uncharacterized protein</fullName>
    </submittedName>
</protein>
<evidence type="ECO:0000256" key="1">
    <source>
        <dbReference type="SAM" id="MobiDB-lite"/>
    </source>
</evidence>
<dbReference type="Proteomes" id="UP000034392">
    <property type="component" value="Plasmid unnamed"/>
</dbReference>
<dbReference type="AlphaFoldDB" id="A0A0F7KYK5"/>
<geneLocation type="plasmid" evidence="2 3">
    <name>unnamed</name>
</geneLocation>
<dbReference type="OrthoDB" id="7573856at2"/>